<keyword evidence="2" id="KW-1185">Reference proteome</keyword>
<organism evidence="1 2">
    <name type="scientific">Exiguobacterium antarcticum</name>
    <dbReference type="NCBI Taxonomy" id="132920"/>
    <lineage>
        <taxon>Bacteria</taxon>
        <taxon>Bacillati</taxon>
        <taxon>Bacillota</taxon>
        <taxon>Bacilli</taxon>
        <taxon>Bacillales</taxon>
        <taxon>Bacillales Family XII. Incertae Sedis</taxon>
        <taxon>Exiguobacterium</taxon>
    </lineage>
</organism>
<evidence type="ECO:0000313" key="1">
    <source>
        <dbReference type="EMBL" id="MDI3235987.1"/>
    </source>
</evidence>
<proteinExistence type="predicted"/>
<reference evidence="1 2" key="1">
    <citation type="submission" date="2023-04" db="EMBL/GenBank/DDBJ databases">
        <title>Antarctic isolates genomes.</title>
        <authorList>
            <person name="Dimov S.G."/>
        </authorList>
    </citation>
    <scope>NUCLEOTIDE SEQUENCE [LARGE SCALE GENOMIC DNA]</scope>
    <source>
        <strain evidence="1 2">AL19</strain>
    </source>
</reference>
<comment type="caution">
    <text evidence="1">The sequence shown here is derived from an EMBL/GenBank/DDBJ whole genome shotgun (WGS) entry which is preliminary data.</text>
</comment>
<gene>
    <name evidence="1" type="ORF">QK289_13300</name>
</gene>
<sequence>MKTCIYCGSKVELLSGEIYKCSFCEVNLGPNSPYGEVGIDGTRPKIDGFKTGVVLRDEDYLAELSVKELMINSMTLSMMYSILKEMRLIRSEAYLLLKEAKDFLKLNNDKLPLDQINQFEHSIKSQGETYEFWTRKMWMVENVCIKKFGYCPAAIQERSLDQMENTTIKVSKKTMKINSTINSNISVSRETVAT</sequence>
<dbReference type="EMBL" id="JASBQV010000025">
    <property type="protein sequence ID" value="MDI3235987.1"/>
    <property type="molecule type" value="Genomic_DNA"/>
</dbReference>
<accession>A0ABT6R4W1</accession>
<name>A0ABT6R4W1_9BACL</name>
<dbReference type="RefSeq" id="WP_282356987.1">
    <property type="nucleotide sequence ID" value="NZ_JASBQV010000025.1"/>
</dbReference>
<protein>
    <submittedName>
        <fullName evidence="1">Uncharacterized protein</fullName>
    </submittedName>
</protein>
<dbReference type="Proteomes" id="UP001243286">
    <property type="component" value="Unassembled WGS sequence"/>
</dbReference>
<evidence type="ECO:0000313" key="2">
    <source>
        <dbReference type="Proteomes" id="UP001243286"/>
    </source>
</evidence>